<dbReference type="InterPro" id="IPR007219">
    <property type="entry name" value="XnlR_reg_dom"/>
</dbReference>
<organism evidence="4 5">
    <name type="scientific">Cladophialophora immunda</name>
    <dbReference type="NCBI Taxonomy" id="569365"/>
    <lineage>
        <taxon>Eukaryota</taxon>
        <taxon>Fungi</taxon>
        <taxon>Dikarya</taxon>
        <taxon>Ascomycota</taxon>
        <taxon>Pezizomycotina</taxon>
        <taxon>Eurotiomycetes</taxon>
        <taxon>Chaetothyriomycetidae</taxon>
        <taxon>Chaetothyriales</taxon>
        <taxon>Herpotrichiellaceae</taxon>
        <taxon>Cladophialophora</taxon>
    </lineage>
</organism>
<evidence type="ECO:0000259" key="3">
    <source>
        <dbReference type="SMART" id="SM00906"/>
    </source>
</evidence>
<evidence type="ECO:0000313" key="4">
    <source>
        <dbReference type="EMBL" id="KIW33427.1"/>
    </source>
</evidence>
<dbReference type="GO" id="GO:0008270">
    <property type="term" value="F:zinc ion binding"/>
    <property type="evidence" value="ECO:0007669"/>
    <property type="project" value="InterPro"/>
</dbReference>
<gene>
    <name evidence="4" type="ORF">PV07_00279</name>
</gene>
<dbReference type="STRING" id="569365.A0A0D2B747"/>
<dbReference type="PANTHER" id="PTHR47425:SF3">
    <property type="entry name" value="ZN(II)2CYS6 TRANSCRIPTION FACTOR (EUROFUNG)"/>
    <property type="match status" value="1"/>
</dbReference>
<dbReference type="GeneID" id="27339473"/>
<dbReference type="Proteomes" id="UP000054466">
    <property type="component" value="Unassembled WGS sequence"/>
</dbReference>
<proteinExistence type="predicted"/>
<dbReference type="EMBL" id="KN847040">
    <property type="protein sequence ID" value="KIW33427.1"/>
    <property type="molecule type" value="Genomic_DNA"/>
</dbReference>
<evidence type="ECO:0000256" key="1">
    <source>
        <dbReference type="ARBA" id="ARBA00023242"/>
    </source>
</evidence>
<evidence type="ECO:0000256" key="2">
    <source>
        <dbReference type="SAM" id="MobiDB-lite"/>
    </source>
</evidence>
<dbReference type="GO" id="GO:0006351">
    <property type="term" value="P:DNA-templated transcription"/>
    <property type="evidence" value="ECO:0007669"/>
    <property type="project" value="InterPro"/>
</dbReference>
<keyword evidence="1" id="KW-0539">Nucleus</keyword>
<protein>
    <recommendedName>
        <fullName evidence="3">Xylanolytic transcriptional activator regulatory domain-containing protein</fullName>
    </recommendedName>
</protein>
<keyword evidence="5" id="KW-1185">Reference proteome</keyword>
<dbReference type="GO" id="GO:0003677">
    <property type="term" value="F:DNA binding"/>
    <property type="evidence" value="ECO:0007669"/>
    <property type="project" value="InterPro"/>
</dbReference>
<dbReference type="AlphaFoldDB" id="A0A0D2B747"/>
<evidence type="ECO:0000313" key="5">
    <source>
        <dbReference type="Proteomes" id="UP000054466"/>
    </source>
</evidence>
<feature type="compositionally biased region" description="Polar residues" evidence="2">
    <location>
        <begin position="583"/>
        <end position="594"/>
    </location>
</feature>
<dbReference type="Pfam" id="PF04082">
    <property type="entry name" value="Fungal_trans"/>
    <property type="match status" value="1"/>
</dbReference>
<dbReference type="RefSeq" id="XP_016253643.1">
    <property type="nucleotide sequence ID" value="XM_016386715.1"/>
</dbReference>
<dbReference type="InterPro" id="IPR052761">
    <property type="entry name" value="Fungal_Detox/Toxin_TFs"/>
</dbReference>
<accession>A0A0D2B747</accession>
<dbReference type="HOGENOM" id="CLU_006329_8_0_1"/>
<dbReference type="OrthoDB" id="5041285at2759"/>
<dbReference type="CDD" id="cd12148">
    <property type="entry name" value="fungal_TF_MHR"/>
    <property type="match status" value="1"/>
</dbReference>
<sequence length="631" mass="70493">MSLTAPTILASPDVNAIKTTTDIYHDLFGDEDIQSTENGQRTALSSAMSVELDCITQTSPDTSSIQSIDKADILPTLHLPRFIKSLPSHLDEDDLRYLQARGCFTFLSADLEKIVIRRYAEFIHPLVPVLDFDEFVDIVFGDLQKKLSLLLYHAVMCAGLAAVDIQTILDHGFESKVAARKQYYTKAKVLFDMDVETDRLVACQAAMLLISWGSYEHSRDPFYWMGIAISEACSLRIHRPEADTNLPKNEQRLRQRIWWTIIMKECDVCLTLGRPPRISPHRTPLPQHDAFTNTSQLSNYSHLPETGKLRRDPWIQRRLEMAYIEKAKLATVIYRILRFSSSNDDFVSCQKNRNARIWQLESELKDWRLQLPMELTSFDTALNLSEDADRSLQMTMSILHLTQLMALIMLHKSEVSVATWTKCLQIGEDWFEDNEALNAQGHTKSVRQAAHEITAIHKTLHEQQLTPSLPTTCIATVCTAVFVHLLDARSTEGSIRNSALEHLDTCLTILHELGHMNEAATDITRIVESAVRAVGGGSSAASTGQENAASPTGTAGSTRSRFTNDGQCGTPSFMEGVVPDQPPNQHTHGTSSPSRDAFGAAFEFGGQDLFYGVENFFDFELIESVSLLAGA</sequence>
<feature type="domain" description="Xylanolytic transcriptional activator regulatory" evidence="3">
    <location>
        <begin position="221"/>
        <end position="292"/>
    </location>
</feature>
<feature type="region of interest" description="Disordered" evidence="2">
    <location>
        <begin position="536"/>
        <end position="594"/>
    </location>
</feature>
<dbReference type="PANTHER" id="PTHR47425">
    <property type="entry name" value="FARB-RELATED"/>
    <property type="match status" value="1"/>
</dbReference>
<dbReference type="SMART" id="SM00906">
    <property type="entry name" value="Fungal_trans"/>
    <property type="match status" value="1"/>
</dbReference>
<reference evidence="4 5" key="1">
    <citation type="submission" date="2015-01" db="EMBL/GenBank/DDBJ databases">
        <title>The Genome Sequence of Cladophialophora immunda CBS83496.</title>
        <authorList>
            <consortium name="The Broad Institute Genomics Platform"/>
            <person name="Cuomo C."/>
            <person name="de Hoog S."/>
            <person name="Gorbushina A."/>
            <person name="Stielow B."/>
            <person name="Teixiera M."/>
            <person name="Abouelleil A."/>
            <person name="Chapman S.B."/>
            <person name="Priest M."/>
            <person name="Young S.K."/>
            <person name="Wortman J."/>
            <person name="Nusbaum C."/>
            <person name="Birren B."/>
        </authorList>
    </citation>
    <scope>NUCLEOTIDE SEQUENCE [LARGE SCALE GENOMIC DNA]</scope>
    <source>
        <strain evidence="4 5">CBS 83496</strain>
    </source>
</reference>
<name>A0A0D2B747_9EURO</name>
<dbReference type="VEuPathDB" id="FungiDB:PV07_00279"/>
<feature type="compositionally biased region" description="Polar residues" evidence="2">
    <location>
        <begin position="545"/>
        <end position="570"/>
    </location>
</feature>